<protein>
    <submittedName>
        <fullName evidence="8">Membrane protein YeaQ/YmgE (Transglycosylase-associated protein family)</fullName>
    </submittedName>
</protein>
<comment type="subcellular location">
    <subcellularLocation>
        <location evidence="1">Cell membrane</location>
        <topology evidence="1">Multi-pass membrane protein</topology>
    </subcellularLocation>
</comment>
<dbReference type="PANTHER" id="PTHR33884">
    <property type="entry name" value="UPF0410 PROTEIN YMGE"/>
    <property type="match status" value="1"/>
</dbReference>
<evidence type="ECO:0000313" key="10">
    <source>
        <dbReference type="Proteomes" id="UP000232453"/>
    </source>
</evidence>
<gene>
    <name evidence="9" type="ORF">ATL51_1403</name>
    <name evidence="8" type="ORF">HDA37_005009</name>
</gene>
<keyword evidence="6 7" id="KW-0472">Membrane</keyword>
<accession>A0AA44ULQ2</accession>
<proteinExistence type="inferred from homology"/>
<sequence>MLWTILIAIVVGLIAGFLARAIVPGNDKMGILPTIVLGIVGSLVGGLLWSLISGGGTGQFMSFSFGGIVGSVIGAIIVLVIYNAIVGRKKVGR</sequence>
<evidence type="ECO:0000256" key="2">
    <source>
        <dbReference type="ARBA" id="ARBA00011006"/>
    </source>
</evidence>
<keyword evidence="5 7" id="KW-1133">Transmembrane helix</keyword>
<dbReference type="EMBL" id="JACCCZ010000001">
    <property type="protein sequence ID" value="NYG04724.1"/>
    <property type="molecule type" value="Genomic_DNA"/>
</dbReference>
<comment type="similarity">
    <text evidence="2">Belongs to the UPF0410 family.</text>
</comment>
<feature type="transmembrane region" description="Helical" evidence="7">
    <location>
        <begin position="30"/>
        <end position="52"/>
    </location>
</feature>
<dbReference type="PANTHER" id="PTHR33884:SF3">
    <property type="entry name" value="UPF0410 PROTEIN YMGE"/>
    <property type="match status" value="1"/>
</dbReference>
<evidence type="ECO:0000256" key="7">
    <source>
        <dbReference type="SAM" id="Phobius"/>
    </source>
</evidence>
<evidence type="ECO:0000313" key="8">
    <source>
        <dbReference type="EMBL" id="NYG04724.1"/>
    </source>
</evidence>
<dbReference type="Pfam" id="PF04226">
    <property type="entry name" value="Transgly_assoc"/>
    <property type="match status" value="1"/>
</dbReference>
<dbReference type="EMBL" id="PHUJ01000003">
    <property type="protein sequence ID" value="PKB29758.1"/>
    <property type="molecule type" value="Genomic_DNA"/>
</dbReference>
<dbReference type="InterPro" id="IPR007341">
    <property type="entry name" value="Transgly_assoc"/>
</dbReference>
<evidence type="ECO:0000313" key="11">
    <source>
        <dbReference type="Proteomes" id="UP000549695"/>
    </source>
</evidence>
<keyword evidence="11" id="KW-1185">Reference proteome</keyword>
<keyword evidence="4 7" id="KW-0812">Transmembrane</keyword>
<name>A0A852WDC9_PSEA5</name>
<dbReference type="Proteomes" id="UP000232453">
    <property type="component" value="Unassembled WGS sequence"/>
</dbReference>
<evidence type="ECO:0000313" key="9">
    <source>
        <dbReference type="EMBL" id="PKB29758.1"/>
    </source>
</evidence>
<evidence type="ECO:0000256" key="1">
    <source>
        <dbReference type="ARBA" id="ARBA00004651"/>
    </source>
</evidence>
<dbReference type="RefSeq" id="WP_100878067.1">
    <property type="nucleotide sequence ID" value="NZ_BAAAJZ010000007.1"/>
</dbReference>
<dbReference type="GO" id="GO:0005886">
    <property type="term" value="C:plasma membrane"/>
    <property type="evidence" value="ECO:0007669"/>
    <property type="project" value="UniProtKB-SubCell"/>
</dbReference>
<dbReference type="Proteomes" id="UP000549695">
    <property type="component" value="Unassembled WGS sequence"/>
</dbReference>
<evidence type="ECO:0000256" key="3">
    <source>
        <dbReference type="ARBA" id="ARBA00022475"/>
    </source>
</evidence>
<comment type="caution">
    <text evidence="8">The sequence shown here is derived from an EMBL/GenBank/DDBJ whole genome shotgun (WGS) entry which is preliminary data.</text>
</comment>
<evidence type="ECO:0000256" key="6">
    <source>
        <dbReference type="ARBA" id="ARBA00023136"/>
    </source>
</evidence>
<evidence type="ECO:0000256" key="5">
    <source>
        <dbReference type="ARBA" id="ARBA00022989"/>
    </source>
</evidence>
<evidence type="ECO:0000256" key="4">
    <source>
        <dbReference type="ARBA" id="ARBA00022692"/>
    </source>
</evidence>
<dbReference type="AlphaFoldDB" id="A0A852WDC9"/>
<feature type="transmembrane region" description="Helical" evidence="7">
    <location>
        <begin position="6"/>
        <end position="23"/>
    </location>
</feature>
<dbReference type="GeneID" id="98054671"/>
<reference evidence="8 11" key="1">
    <citation type="submission" date="2020-07" db="EMBL/GenBank/DDBJ databases">
        <title>Sequencing the genomes of 1000 actinobacteria strains.</title>
        <authorList>
            <person name="Klenk H.-P."/>
        </authorList>
    </citation>
    <scope>NUCLEOTIDE SEQUENCE [LARGE SCALE GENOMIC DNA]</scope>
    <source>
        <strain evidence="9 10">DSM 44104</strain>
        <strain evidence="8 11">DSM 44749</strain>
    </source>
</reference>
<organism evidence="8 11">
    <name type="scientific">Pseudonocardia alni</name>
    <name type="common">Amycolata alni</name>
    <dbReference type="NCBI Taxonomy" id="33907"/>
    <lineage>
        <taxon>Bacteria</taxon>
        <taxon>Bacillati</taxon>
        <taxon>Actinomycetota</taxon>
        <taxon>Actinomycetes</taxon>
        <taxon>Pseudonocardiales</taxon>
        <taxon>Pseudonocardiaceae</taxon>
        <taxon>Pseudonocardia</taxon>
    </lineage>
</organism>
<accession>A0A852WDC9</accession>
<feature type="transmembrane region" description="Helical" evidence="7">
    <location>
        <begin position="64"/>
        <end position="85"/>
    </location>
</feature>
<keyword evidence="3" id="KW-1003">Cell membrane</keyword>